<keyword evidence="3" id="KW-1185">Reference proteome</keyword>
<dbReference type="InterPro" id="IPR058712">
    <property type="entry name" value="SRA_ScoMcrA"/>
</dbReference>
<proteinExistence type="predicted"/>
<dbReference type="AlphaFoldDB" id="A0A4P6FF22"/>
<sequence>MTTGIRLSPGDIVTRSDIAIQYGGSPYSGGIVPSEASRSVFLFTDPSEGTQFGYVYDGFSSDTSVLYYTGAGSDGDQKESGSNSPILTHASKGRTLHAFVAAGRVPGTATKRQRYVGEFVLDPALPYERMPALDKKGALRTVLVFRLLPVSVVPAWIADIVGRAQMPSDPRSQQVPIEINSTQFFETAGSKGALAVRKESQLVDDFVSSQPDHVFSRWAITLPSEHTRLLTDIYDEGDRTLYEAKALSGRSDVRMAVGQLYDYKRHVAVDGLQCSVLLPERPSNDLRDLIQSAGLGVAYRESSGFRIEPSTLRHLQP</sequence>
<dbReference type="Pfam" id="PF26348">
    <property type="entry name" value="SRA_ScoMcrA"/>
    <property type="match status" value="1"/>
</dbReference>
<evidence type="ECO:0000313" key="3">
    <source>
        <dbReference type="Proteomes" id="UP000291259"/>
    </source>
</evidence>
<feature type="domain" description="ScoMcrA-like SRA" evidence="1">
    <location>
        <begin position="13"/>
        <end position="152"/>
    </location>
</feature>
<dbReference type="RefSeq" id="WP_129189805.1">
    <property type="nucleotide sequence ID" value="NZ_CP035491.1"/>
</dbReference>
<evidence type="ECO:0000313" key="2">
    <source>
        <dbReference type="EMBL" id="QAY72989.1"/>
    </source>
</evidence>
<protein>
    <recommendedName>
        <fullName evidence="1">ScoMcrA-like SRA domain-containing protein</fullName>
    </recommendedName>
</protein>
<dbReference type="KEGG" id="agf:ET445_06165"/>
<gene>
    <name evidence="2" type="ORF">ET445_06165</name>
</gene>
<dbReference type="EMBL" id="CP035491">
    <property type="protein sequence ID" value="QAY72989.1"/>
    <property type="molecule type" value="Genomic_DNA"/>
</dbReference>
<evidence type="ECO:0000259" key="1">
    <source>
        <dbReference type="Pfam" id="PF26348"/>
    </source>
</evidence>
<accession>A0A4P6FF22</accession>
<organism evidence="2 3">
    <name type="scientific">Agromyces protaetiae</name>
    <dbReference type="NCBI Taxonomy" id="2509455"/>
    <lineage>
        <taxon>Bacteria</taxon>
        <taxon>Bacillati</taxon>
        <taxon>Actinomycetota</taxon>
        <taxon>Actinomycetes</taxon>
        <taxon>Micrococcales</taxon>
        <taxon>Microbacteriaceae</taxon>
        <taxon>Agromyces</taxon>
    </lineage>
</organism>
<reference evidence="2 3" key="1">
    <citation type="submission" date="2019-01" db="EMBL/GenBank/DDBJ databases">
        <title>Genome sequencing of strain FW100M-8.</title>
        <authorList>
            <person name="Heo J."/>
            <person name="Kim S.-J."/>
            <person name="Kim J.-S."/>
            <person name="Hong S.-B."/>
            <person name="Kwon S.-W."/>
        </authorList>
    </citation>
    <scope>NUCLEOTIDE SEQUENCE [LARGE SCALE GENOMIC DNA]</scope>
    <source>
        <strain evidence="2 3">FW100M-8</strain>
    </source>
</reference>
<dbReference type="Proteomes" id="UP000291259">
    <property type="component" value="Chromosome"/>
</dbReference>
<name>A0A4P6FF22_9MICO</name>
<dbReference type="OrthoDB" id="4939521at2"/>